<evidence type="ECO:0000313" key="2">
    <source>
        <dbReference type="EMBL" id="CPR21613.1"/>
    </source>
</evidence>
<feature type="transmembrane region" description="Helical" evidence="1">
    <location>
        <begin position="55"/>
        <end position="73"/>
    </location>
</feature>
<protein>
    <submittedName>
        <fullName evidence="2">Uncharacterized protein</fullName>
    </submittedName>
</protein>
<feature type="transmembrane region" description="Helical" evidence="1">
    <location>
        <begin position="160"/>
        <end position="179"/>
    </location>
</feature>
<sequence length="268" mass="29015">MDVRLGVSSMFGHKSENLRYEAGMIVLRFIVNVAILAFEIALVAAAAWLGLHHPLTFAALTAGLTLAFGLVLEHARLRHELPFYFGKGFSGHALFARLMAFIDAIVKALLAGLMALITFSGTDPERLFWVAIFFGVSIFAGSSLLRRLSISLNAQPSRWGYFRLAAPLGLLFSFALSFLPTKSFADIGMTIVFDLPAKPSISQASEVLFVLKQKFDAMIVLALSGFMSPEAAQLAGTLVSVNVLSGFVIAIYAVLIAEAVRWLEDASP</sequence>
<dbReference type="KEGG" id="fil:BN1229_v1_2787"/>
<keyword evidence="1" id="KW-0472">Membrane</keyword>
<feature type="transmembrane region" description="Helical" evidence="1">
    <location>
        <begin position="94"/>
        <end position="121"/>
    </location>
</feature>
<keyword evidence="1" id="KW-0812">Transmembrane</keyword>
<organism evidence="2 3">
    <name type="scientific">Candidatus Filomicrobium marinum</name>
    <dbReference type="NCBI Taxonomy" id="1608628"/>
    <lineage>
        <taxon>Bacteria</taxon>
        <taxon>Pseudomonadati</taxon>
        <taxon>Pseudomonadota</taxon>
        <taxon>Alphaproteobacteria</taxon>
        <taxon>Hyphomicrobiales</taxon>
        <taxon>Hyphomicrobiaceae</taxon>
        <taxon>Filomicrobium</taxon>
    </lineage>
</organism>
<name>A0A0D6JIB0_9HYPH</name>
<dbReference type="AlphaFoldDB" id="A0A0D6JIB0"/>
<evidence type="ECO:0000256" key="1">
    <source>
        <dbReference type="SAM" id="Phobius"/>
    </source>
</evidence>
<evidence type="ECO:0000313" key="3">
    <source>
        <dbReference type="Proteomes" id="UP000033187"/>
    </source>
</evidence>
<dbReference type="Proteomes" id="UP000033187">
    <property type="component" value="Chromosome 1"/>
</dbReference>
<reference evidence="3" key="1">
    <citation type="submission" date="2015-02" db="EMBL/GenBank/DDBJ databases">
        <authorList>
            <person name="Chooi Y.-H."/>
        </authorList>
    </citation>
    <scope>NUCLEOTIDE SEQUENCE [LARGE SCALE GENOMIC DNA]</scope>
    <source>
        <strain evidence="3">strain Y</strain>
    </source>
</reference>
<feature type="transmembrane region" description="Helical" evidence="1">
    <location>
        <begin position="25"/>
        <end position="49"/>
    </location>
</feature>
<accession>A0A0D6JIB0</accession>
<proteinExistence type="predicted"/>
<keyword evidence="3" id="KW-1185">Reference proteome</keyword>
<gene>
    <name evidence="2" type="ORF">YBN1229_v1_3126</name>
</gene>
<feature type="transmembrane region" description="Helical" evidence="1">
    <location>
        <begin position="231"/>
        <end position="255"/>
    </location>
</feature>
<keyword evidence="1" id="KW-1133">Transmembrane helix</keyword>
<dbReference type="KEGG" id="fiy:BN1229_v1_3126"/>
<feature type="transmembrane region" description="Helical" evidence="1">
    <location>
        <begin position="127"/>
        <end position="148"/>
    </location>
</feature>
<dbReference type="EMBL" id="LN829119">
    <property type="protein sequence ID" value="CPR21613.1"/>
    <property type="molecule type" value="Genomic_DNA"/>
</dbReference>